<gene>
    <name evidence="2" type="ORF">CJN711_LOCUS22592</name>
</gene>
<keyword evidence="1" id="KW-0472">Membrane</keyword>
<feature type="transmembrane region" description="Helical" evidence="1">
    <location>
        <begin position="812"/>
        <end position="842"/>
    </location>
</feature>
<sequence length="1293" mass="149769">MFVFDLLRTTYTYCRVKLISLNLFNSRSTDPTKLYHEILSTRLFILLFGTSLIILTTYTSFSPRMTTENIQSPSLSDYEQLQKQYSDTLQCLCAKISIPYYRFTNIEASFHQVCSSYFTSQEWIDFLLKNGDRNLWSMDVRTSLSAMWYLIATLCDHSVQFFYHAFLEFEVSFIISSIVLSEERVHINIQEAVKEIQQTASNSFLLTLTTIQQITQINGIMADTLINYDISESRQPLESIEDVQVIANKYLRKGSPNNCSCLDRESCPMPGGIYLYDVWETDGFFDLNILVPNETLPGLVVDCLPLQTTFASSLECFYNQTCLDTLLSTYSTMFDVAILNQSLPSRFPLTTSIESIVRELFVENFHIQASYNSYFNACAPVHCSYNRARRFNSIYIITTLIALYGGLNAAFYIITPYLIDLLLFVKERIFRRGRPQRDENVKIHTLLWQWFHRLTVFIIELNLFDNYSDDPFDILRGRISTWLYVTLLTTTMTFITVFTMNASYWTTVTIYSPSEKQYEALYQQYPDTIRCPCTSISNPYESFVQVTLRQHQVCESYFIQPWWYQSFNSSLNSFIFISSYFRTLSMLCDITKTTLDDAIRQFSSTTFVSSHVRQQQLIILQTDQLFSVLKSSVITEFNTIIALINEVLHKNQYISGRQTNILLKKLFSNDSNQARIIATTQVGYDDNGQPCYCSQNPLCNIETHYQDSTSWTIPGLSFKCFVFDSVLQSSLICWYNRHCLNEVLMKSVFIDTSNITILDDKLPSRFRSNTTIKLLLDQMMIEEWTATINYTAFYRNCHPMYCTYASYVKQNALYLIATIMGIFGGLDVILRIVCLIVVRFLFRCKTAPHGISTLFPNTPNTLTQHPRYHLFLCNVWNTIRHEIKTYNLFKSGCNQLDIINRERYSTRLYLFLLSIGIFIIIIHSISSKETVTEKIERPTLAMYEKLLQSNDSTWRCPCSDISISYSQFIKINITFHQICSSDFVQESWLNLLFGNISSLLYESSHFHMILSGYFNFLSTLCKLAQTTKHNDILWFLSEKCIGAQLMPIPLYQIVLEDAMYQMKGPRSGRLNRILGLIQGTTHGNTLISSYLLNWYWPLHNNSNQTLVRAHAMTLDNSCSCRTHINCVQPESIYSSAINSSHWMMPGLNIGCSIIDTIQNSTLQCLYNQTCVDLLELFIQRIPERLSNNTNVTALNSMLHTRYPPDTSILRMSDQLFFQEGLIEISYVEFYKQCAPNYCSYTHEKHSNFLVIISRILALWGGLTLSFGFIAPCIVRLWFQINTYRRNSRIHPAA</sequence>
<feature type="transmembrane region" description="Helical" evidence="1">
    <location>
        <begin position="394"/>
        <end position="425"/>
    </location>
</feature>
<evidence type="ECO:0000313" key="2">
    <source>
        <dbReference type="EMBL" id="CAF1412749.1"/>
    </source>
</evidence>
<dbReference type="EMBL" id="CAJNOV010010590">
    <property type="protein sequence ID" value="CAF1412749.1"/>
    <property type="molecule type" value="Genomic_DNA"/>
</dbReference>
<proteinExistence type="predicted"/>
<comment type="caution">
    <text evidence="2">The sequence shown here is derived from an EMBL/GenBank/DDBJ whole genome shotgun (WGS) entry which is preliminary data.</text>
</comment>
<keyword evidence="1" id="KW-0812">Transmembrane</keyword>
<keyword evidence="1" id="KW-1133">Transmembrane helix</keyword>
<reference evidence="2" key="1">
    <citation type="submission" date="2021-02" db="EMBL/GenBank/DDBJ databases">
        <authorList>
            <person name="Nowell W R."/>
        </authorList>
    </citation>
    <scope>NUCLEOTIDE SEQUENCE</scope>
</reference>
<organism evidence="2 3">
    <name type="scientific">Rotaria magnacalcarata</name>
    <dbReference type="NCBI Taxonomy" id="392030"/>
    <lineage>
        <taxon>Eukaryota</taxon>
        <taxon>Metazoa</taxon>
        <taxon>Spiralia</taxon>
        <taxon>Gnathifera</taxon>
        <taxon>Rotifera</taxon>
        <taxon>Eurotatoria</taxon>
        <taxon>Bdelloidea</taxon>
        <taxon>Philodinida</taxon>
        <taxon>Philodinidae</taxon>
        <taxon>Rotaria</taxon>
    </lineage>
</organism>
<feature type="transmembrane region" description="Helical" evidence="1">
    <location>
        <begin position="43"/>
        <end position="61"/>
    </location>
</feature>
<protein>
    <submittedName>
        <fullName evidence="2">Uncharacterized protein</fullName>
    </submittedName>
</protein>
<dbReference type="Proteomes" id="UP000663855">
    <property type="component" value="Unassembled WGS sequence"/>
</dbReference>
<evidence type="ECO:0000313" key="3">
    <source>
        <dbReference type="Proteomes" id="UP000663855"/>
    </source>
</evidence>
<feature type="transmembrane region" description="Helical" evidence="1">
    <location>
        <begin position="1256"/>
        <end position="1278"/>
    </location>
</feature>
<accession>A0A815LPL0</accession>
<name>A0A815LPL0_9BILA</name>
<feature type="transmembrane region" description="Helical" evidence="1">
    <location>
        <begin position="908"/>
        <end position="926"/>
    </location>
</feature>
<evidence type="ECO:0000256" key="1">
    <source>
        <dbReference type="SAM" id="Phobius"/>
    </source>
</evidence>